<accession>Q55CX2</accession>
<name>Q55CX2_DICDI</name>
<evidence type="ECO:0000313" key="1">
    <source>
        <dbReference type="EMBL" id="EAL72688.1"/>
    </source>
</evidence>
<organism evidence="1 2">
    <name type="scientific">Dictyostelium discoideum</name>
    <name type="common">Social amoeba</name>
    <dbReference type="NCBI Taxonomy" id="44689"/>
    <lineage>
        <taxon>Eukaryota</taxon>
        <taxon>Amoebozoa</taxon>
        <taxon>Evosea</taxon>
        <taxon>Eumycetozoa</taxon>
        <taxon>Dictyostelia</taxon>
        <taxon>Dictyosteliales</taxon>
        <taxon>Dictyosteliaceae</taxon>
        <taxon>Dictyostelium</taxon>
    </lineage>
</organism>
<evidence type="ECO:0000313" key="2">
    <source>
        <dbReference type="Proteomes" id="UP000002195"/>
    </source>
</evidence>
<dbReference type="PaxDb" id="44689-DDB0201890"/>
<comment type="caution">
    <text evidence="1">The sequence shown here is derived from an EMBL/GenBank/DDBJ whole genome shotgun (WGS) entry which is preliminary data.</text>
</comment>
<proteinExistence type="predicted"/>
<dbReference type="InParanoid" id="Q55CX2"/>
<keyword evidence="2" id="KW-1185">Reference proteome</keyword>
<dbReference type="AlphaFoldDB" id="Q55CX2"/>
<dbReference type="RefSeq" id="XP_646359.1">
    <property type="nucleotide sequence ID" value="XM_641267.1"/>
</dbReference>
<dbReference type="Proteomes" id="UP000002195">
    <property type="component" value="Unassembled WGS sequence"/>
</dbReference>
<reference evidence="1 2" key="1">
    <citation type="journal article" date="2005" name="Nature">
        <title>The genome of the social amoeba Dictyostelium discoideum.</title>
        <authorList>
            <consortium name="The Dictyostelium discoideum Sequencing Consortium"/>
            <person name="Eichinger L."/>
            <person name="Pachebat J.A."/>
            <person name="Glockner G."/>
            <person name="Rajandream M.A."/>
            <person name="Sucgang R."/>
            <person name="Berriman M."/>
            <person name="Song J."/>
            <person name="Olsen R."/>
            <person name="Szafranski K."/>
            <person name="Xu Q."/>
            <person name="Tunggal B."/>
            <person name="Kummerfeld S."/>
            <person name="Madera M."/>
            <person name="Konfortov B.A."/>
            <person name="Rivero F."/>
            <person name="Bankier A.T."/>
            <person name="Lehmann R."/>
            <person name="Hamlin N."/>
            <person name="Davies R."/>
            <person name="Gaudet P."/>
            <person name="Fey P."/>
            <person name="Pilcher K."/>
            <person name="Chen G."/>
            <person name="Saunders D."/>
            <person name="Sodergren E."/>
            <person name="Davis P."/>
            <person name="Kerhornou A."/>
            <person name="Nie X."/>
            <person name="Hall N."/>
            <person name="Anjard C."/>
            <person name="Hemphill L."/>
            <person name="Bason N."/>
            <person name="Farbrother P."/>
            <person name="Desany B."/>
            <person name="Just E."/>
            <person name="Morio T."/>
            <person name="Rost R."/>
            <person name="Churcher C."/>
            <person name="Cooper J."/>
            <person name="Haydock S."/>
            <person name="van Driessche N."/>
            <person name="Cronin A."/>
            <person name="Goodhead I."/>
            <person name="Muzny D."/>
            <person name="Mourier T."/>
            <person name="Pain A."/>
            <person name="Lu M."/>
            <person name="Harper D."/>
            <person name="Lindsay R."/>
            <person name="Hauser H."/>
            <person name="James K."/>
            <person name="Quiles M."/>
            <person name="Madan Babu M."/>
            <person name="Saito T."/>
            <person name="Buchrieser C."/>
            <person name="Wardroper A."/>
            <person name="Felder M."/>
            <person name="Thangavelu M."/>
            <person name="Johnson D."/>
            <person name="Knights A."/>
            <person name="Loulseged H."/>
            <person name="Mungall K."/>
            <person name="Oliver K."/>
            <person name="Price C."/>
            <person name="Quail M.A."/>
            <person name="Urushihara H."/>
            <person name="Hernandez J."/>
            <person name="Rabbinowitsch E."/>
            <person name="Steffen D."/>
            <person name="Sanders M."/>
            <person name="Ma J."/>
            <person name="Kohara Y."/>
            <person name="Sharp S."/>
            <person name="Simmonds M."/>
            <person name="Spiegler S."/>
            <person name="Tivey A."/>
            <person name="Sugano S."/>
            <person name="White B."/>
            <person name="Walker D."/>
            <person name="Woodward J."/>
            <person name="Winckler T."/>
            <person name="Tanaka Y."/>
            <person name="Shaulsky G."/>
            <person name="Schleicher M."/>
            <person name="Weinstock G."/>
            <person name="Rosenthal A."/>
            <person name="Cox E.C."/>
            <person name="Chisholm R.L."/>
            <person name="Gibbs R."/>
            <person name="Loomis W.F."/>
            <person name="Platzer M."/>
            <person name="Kay R.R."/>
            <person name="Williams J."/>
            <person name="Dear P.H."/>
            <person name="Noegel A.A."/>
            <person name="Barrell B."/>
            <person name="Kuspa A."/>
        </authorList>
    </citation>
    <scope>NUCLEOTIDE SEQUENCE [LARGE SCALE GENOMIC DNA]</scope>
    <source>
        <strain evidence="1 2">AX4</strain>
    </source>
</reference>
<sequence length="108" mass="12847">MSTYLCLRILSVFSDLISLKSFFWKNTKGCEKKRKKRREKKKKKKKKHYFEKLFSYLYLSILLNDFSKIGNSDSESFNLCRLISAFLLDIINYKKKNSLDTTTPNVTK</sequence>
<dbReference type="GeneID" id="8617314"/>
<dbReference type="HOGENOM" id="CLU_2201980_0_0_1"/>
<dbReference type="KEGG" id="ddi:DDB_G0270676"/>
<gene>
    <name evidence="1" type="ORF">DDB_G0270676</name>
</gene>
<protein>
    <submittedName>
        <fullName evidence="1">Uncharacterized protein</fullName>
    </submittedName>
</protein>
<dbReference type="EMBL" id="AAFI02000005">
    <property type="protein sequence ID" value="EAL72688.1"/>
    <property type="molecule type" value="Genomic_DNA"/>
</dbReference>
<dbReference type="VEuPathDB" id="AmoebaDB:DDB_G0270676"/>